<accession>A0A8X7NAK3</accession>
<dbReference type="GO" id="GO:0006747">
    <property type="term" value="P:FAD biosynthetic process"/>
    <property type="evidence" value="ECO:0007669"/>
    <property type="project" value="TreeGrafter"/>
</dbReference>
<feature type="region of interest" description="Disordered" evidence="13">
    <location>
        <begin position="167"/>
        <end position="186"/>
    </location>
</feature>
<dbReference type="Gene3D" id="3.40.50.620">
    <property type="entry name" value="HUPs"/>
    <property type="match status" value="1"/>
</dbReference>
<reference evidence="15" key="2">
    <citation type="journal article" date="2019" name="IMA Fungus">
        <title>Genome sequencing and comparison of five Tilletia species to identify candidate genes for the detection of regulated species infecting wheat.</title>
        <authorList>
            <person name="Nguyen H.D.T."/>
            <person name="Sultana T."/>
            <person name="Kesanakurti P."/>
            <person name="Hambleton S."/>
        </authorList>
    </citation>
    <scope>NUCLEOTIDE SEQUENCE</scope>
    <source>
        <strain evidence="15">DAOMC 236422</strain>
    </source>
</reference>
<comment type="catalytic activity">
    <reaction evidence="12">
        <text>FMN + ATP + H(+) = FAD + diphosphate</text>
        <dbReference type="Rhea" id="RHEA:17237"/>
        <dbReference type="ChEBI" id="CHEBI:15378"/>
        <dbReference type="ChEBI" id="CHEBI:30616"/>
        <dbReference type="ChEBI" id="CHEBI:33019"/>
        <dbReference type="ChEBI" id="CHEBI:57692"/>
        <dbReference type="ChEBI" id="CHEBI:58210"/>
        <dbReference type="EC" id="2.7.7.2"/>
    </reaction>
</comment>
<reference evidence="15" key="1">
    <citation type="submission" date="2016-04" db="EMBL/GenBank/DDBJ databases">
        <authorList>
            <person name="Nguyen H.D."/>
            <person name="Samba Siva P."/>
            <person name="Cullis J."/>
            <person name="Levesque C.A."/>
            <person name="Hambleton S."/>
        </authorList>
    </citation>
    <scope>NUCLEOTIDE SEQUENCE</scope>
    <source>
        <strain evidence="15">DAOMC 236422</strain>
    </source>
</reference>
<evidence type="ECO:0000256" key="13">
    <source>
        <dbReference type="SAM" id="MobiDB-lite"/>
    </source>
</evidence>
<keyword evidence="5" id="KW-0808">Transferase</keyword>
<dbReference type="Pfam" id="PF01507">
    <property type="entry name" value="PAPS_reduct"/>
    <property type="match status" value="1"/>
</dbReference>
<dbReference type="Proteomes" id="UP000078113">
    <property type="component" value="Unassembled WGS sequence"/>
</dbReference>
<evidence type="ECO:0000256" key="3">
    <source>
        <dbReference type="ARBA" id="ARBA00022630"/>
    </source>
</evidence>
<feature type="region of interest" description="Disordered" evidence="13">
    <location>
        <begin position="334"/>
        <end position="355"/>
    </location>
</feature>
<feature type="compositionally biased region" description="Low complexity" evidence="13">
    <location>
        <begin position="411"/>
        <end position="430"/>
    </location>
</feature>
<organism evidence="15 16">
    <name type="scientific">Tilletia walkeri</name>
    <dbReference type="NCBI Taxonomy" id="117179"/>
    <lineage>
        <taxon>Eukaryota</taxon>
        <taxon>Fungi</taxon>
        <taxon>Dikarya</taxon>
        <taxon>Basidiomycota</taxon>
        <taxon>Ustilaginomycotina</taxon>
        <taxon>Exobasidiomycetes</taxon>
        <taxon>Tilletiales</taxon>
        <taxon>Tilletiaceae</taxon>
        <taxon>Tilletia</taxon>
    </lineage>
</organism>
<dbReference type="PANTHER" id="PTHR23293">
    <property type="entry name" value="FAD SYNTHETASE-RELATED FMN ADENYLYLTRANSFERASE"/>
    <property type="match status" value="1"/>
</dbReference>
<proteinExistence type="predicted"/>
<keyword evidence="4" id="KW-0288">FMN</keyword>
<dbReference type="EC" id="2.7.7.2" evidence="2"/>
<evidence type="ECO:0000256" key="5">
    <source>
        <dbReference type="ARBA" id="ARBA00022679"/>
    </source>
</evidence>
<sequence length="473" mass="50475">MTSAAHLLQARPGSIRPQRFLSAPFRTLVCTRPVQQTLPSSGKMSAQSAALTTSSGPSSAPSNSIPSSSAGPTSTSVASAVDQIQEDEWPTTSWLRSVDAVYDLFESADLKQKYPRLSMLVWEGVKLCEHVVQEVGLEHCALSFNGGKDCTVLVHMLAAVLRRLNGHTHPPSADPNPTASSSLSSTQPPLIPIPSIYITCPSPFPTLESFVRASIHRYNLHLHTVCGPMKPALIEYFHGGGVEGVPPLGSEEREQEEQGGERVEREVDGGVEGRKRKIKAVFIGTRRTDPAGASLGPRTPTDPGWPQVDRVHPILDWSYQDVWAFLRCPELGSGFGDESQRRQPSLPSKVGEVEGAGREEAIGLVAESTEDGTCTGGRAGVPYCLLYDQGYTSLGSTFNTLPNPLLRVDNPAAPTTDTTSQSSDAAASTSTMKVTVGDGTATGLWKPAYMLVDGTTERAGRIKAGQSNAGSLR</sequence>
<feature type="region of interest" description="Disordered" evidence="13">
    <location>
        <begin position="36"/>
        <end position="80"/>
    </location>
</feature>
<evidence type="ECO:0000256" key="6">
    <source>
        <dbReference type="ARBA" id="ARBA00022695"/>
    </source>
</evidence>
<dbReference type="InterPro" id="IPR002500">
    <property type="entry name" value="PAPS_reduct_dom"/>
</dbReference>
<evidence type="ECO:0000256" key="11">
    <source>
        <dbReference type="ARBA" id="ARBA00031871"/>
    </source>
</evidence>
<keyword evidence="6" id="KW-0548">Nucleotidyltransferase</keyword>
<feature type="compositionally biased region" description="Basic and acidic residues" evidence="13">
    <location>
        <begin position="259"/>
        <end position="270"/>
    </location>
</feature>
<dbReference type="EMBL" id="LWDG02000115">
    <property type="protein sequence ID" value="KAE8269019.1"/>
    <property type="molecule type" value="Genomic_DNA"/>
</dbReference>
<name>A0A8X7NAK3_9BASI</name>
<feature type="domain" description="Phosphoadenosine phosphosulphate reductase" evidence="14">
    <location>
        <begin position="275"/>
        <end position="327"/>
    </location>
</feature>
<comment type="pathway">
    <text evidence="1">Cofactor biosynthesis; FAD biosynthesis; FAD from FMN: step 1/1.</text>
</comment>
<dbReference type="AlphaFoldDB" id="A0A8X7NAK3"/>
<feature type="compositionally biased region" description="Low complexity" evidence="13">
    <location>
        <begin position="48"/>
        <end position="80"/>
    </location>
</feature>
<dbReference type="GO" id="GO:0005524">
    <property type="term" value="F:ATP binding"/>
    <property type="evidence" value="ECO:0007669"/>
    <property type="project" value="UniProtKB-KW"/>
</dbReference>
<dbReference type="SUPFAM" id="SSF52402">
    <property type="entry name" value="Adenine nucleotide alpha hydrolases-like"/>
    <property type="match status" value="1"/>
</dbReference>
<keyword evidence="9" id="KW-0067">ATP-binding</keyword>
<dbReference type="GO" id="GO:0003919">
    <property type="term" value="F:FMN adenylyltransferase activity"/>
    <property type="evidence" value="ECO:0007669"/>
    <property type="project" value="UniProtKB-EC"/>
</dbReference>
<protein>
    <recommendedName>
        <fullName evidence="2">FAD synthase</fullName>
        <ecNumber evidence="2">2.7.7.2</ecNumber>
    </recommendedName>
    <alternativeName>
        <fullName evidence="10">FAD pyrophosphorylase</fullName>
    </alternativeName>
    <alternativeName>
        <fullName evidence="11">FMN adenylyltransferase</fullName>
    </alternativeName>
</protein>
<feature type="compositionally biased region" description="Polar residues" evidence="13">
    <location>
        <begin position="36"/>
        <end position="47"/>
    </location>
</feature>
<dbReference type="PANTHER" id="PTHR23293:SF9">
    <property type="entry name" value="FAD SYNTHASE"/>
    <property type="match status" value="1"/>
</dbReference>
<evidence type="ECO:0000259" key="14">
    <source>
        <dbReference type="Pfam" id="PF01507"/>
    </source>
</evidence>
<keyword evidence="8" id="KW-0274">FAD</keyword>
<evidence type="ECO:0000256" key="1">
    <source>
        <dbReference type="ARBA" id="ARBA00004726"/>
    </source>
</evidence>
<evidence type="ECO:0000256" key="8">
    <source>
        <dbReference type="ARBA" id="ARBA00022827"/>
    </source>
</evidence>
<evidence type="ECO:0000256" key="7">
    <source>
        <dbReference type="ARBA" id="ARBA00022741"/>
    </source>
</evidence>
<gene>
    <name evidence="15" type="ORF">A4X09_0g3310</name>
</gene>
<evidence type="ECO:0000256" key="2">
    <source>
        <dbReference type="ARBA" id="ARBA00012393"/>
    </source>
</evidence>
<evidence type="ECO:0000313" key="15">
    <source>
        <dbReference type="EMBL" id="KAE8269019.1"/>
    </source>
</evidence>
<feature type="region of interest" description="Disordered" evidence="13">
    <location>
        <begin position="408"/>
        <end position="430"/>
    </location>
</feature>
<feature type="compositionally biased region" description="Polar residues" evidence="13">
    <location>
        <begin position="175"/>
        <end position="186"/>
    </location>
</feature>
<keyword evidence="3" id="KW-0285">Flavoprotein</keyword>
<evidence type="ECO:0000256" key="9">
    <source>
        <dbReference type="ARBA" id="ARBA00022840"/>
    </source>
</evidence>
<evidence type="ECO:0000256" key="12">
    <source>
        <dbReference type="ARBA" id="ARBA00049494"/>
    </source>
</evidence>
<keyword evidence="7" id="KW-0547">Nucleotide-binding</keyword>
<comment type="caution">
    <text evidence="15">The sequence shown here is derived from an EMBL/GenBank/DDBJ whole genome shotgun (WGS) entry which is preliminary data.</text>
</comment>
<dbReference type="CDD" id="cd23948">
    <property type="entry name" value="FAD_synthase"/>
    <property type="match status" value="1"/>
</dbReference>
<evidence type="ECO:0000313" key="16">
    <source>
        <dbReference type="Proteomes" id="UP000078113"/>
    </source>
</evidence>
<keyword evidence="16" id="KW-1185">Reference proteome</keyword>
<evidence type="ECO:0000256" key="10">
    <source>
        <dbReference type="ARBA" id="ARBA00031145"/>
    </source>
</evidence>
<feature type="region of interest" description="Disordered" evidence="13">
    <location>
        <begin position="247"/>
        <end position="270"/>
    </location>
</feature>
<dbReference type="InterPro" id="IPR014729">
    <property type="entry name" value="Rossmann-like_a/b/a_fold"/>
</dbReference>
<evidence type="ECO:0000256" key="4">
    <source>
        <dbReference type="ARBA" id="ARBA00022643"/>
    </source>
</evidence>